<gene>
    <name evidence="2" type="ORF">IC617_15175</name>
</gene>
<reference evidence="2" key="1">
    <citation type="submission" date="2020-09" db="EMBL/GenBank/DDBJ databases">
        <title>A novel bacterium of genus Neiella, isolated from South China Sea.</title>
        <authorList>
            <person name="Huang H."/>
            <person name="Mo K."/>
            <person name="Hu Y."/>
        </authorList>
    </citation>
    <scope>NUCLEOTIDE SEQUENCE</scope>
    <source>
        <strain evidence="2">HB171785</strain>
    </source>
</reference>
<evidence type="ECO:0000313" key="3">
    <source>
        <dbReference type="Proteomes" id="UP000638014"/>
    </source>
</evidence>
<feature type="signal peptide" evidence="1">
    <location>
        <begin position="1"/>
        <end position="38"/>
    </location>
</feature>
<feature type="chain" id="PRO_5035244173" evidence="1">
    <location>
        <begin position="39"/>
        <end position="181"/>
    </location>
</feature>
<dbReference type="Proteomes" id="UP000638014">
    <property type="component" value="Unassembled WGS sequence"/>
</dbReference>
<comment type="caution">
    <text evidence="2">The sequence shown here is derived from an EMBL/GenBank/DDBJ whole genome shotgun (WGS) entry which is preliminary data.</text>
</comment>
<keyword evidence="1" id="KW-0732">Signal</keyword>
<organism evidence="2 3">
    <name type="scientific">Neiella litorisoli</name>
    <dbReference type="NCBI Taxonomy" id="2771431"/>
    <lineage>
        <taxon>Bacteria</taxon>
        <taxon>Pseudomonadati</taxon>
        <taxon>Pseudomonadota</taxon>
        <taxon>Gammaproteobacteria</taxon>
        <taxon>Alteromonadales</taxon>
        <taxon>Echinimonadaceae</taxon>
        <taxon>Neiella</taxon>
    </lineage>
</organism>
<protein>
    <submittedName>
        <fullName evidence="2">Uncharacterized protein</fullName>
    </submittedName>
</protein>
<dbReference type="RefSeq" id="WP_191145832.1">
    <property type="nucleotide sequence ID" value="NZ_JACXAF010000022.1"/>
</dbReference>
<sequence>MTNPTARQTTQQTRPARRLTAAWLVTCCSLLMPMTAISCDNHGPGFGFYPMNKHLKSASDLSSPIAQGMALASKPRYTVAVGVTSEVPYTVIVPESFSDAKVLWQADDTVNLSGAYDQAIAPATDAELVLTVAPTKAGTYVVRGKLSGTLGGEQDSQSASKSAFILIKAVGEDGNLAKTTN</sequence>
<evidence type="ECO:0000256" key="1">
    <source>
        <dbReference type="SAM" id="SignalP"/>
    </source>
</evidence>
<dbReference type="EMBL" id="JACXAF010000022">
    <property type="protein sequence ID" value="MBD1390772.1"/>
    <property type="molecule type" value="Genomic_DNA"/>
</dbReference>
<keyword evidence="3" id="KW-1185">Reference proteome</keyword>
<proteinExistence type="predicted"/>
<evidence type="ECO:0000313" key="2">
    <source>
        <dbReference type="EMBL" id="MBD1390772.1"/>
    </source>
</evidence>
<name>A0A8J6QV22_9GAMM</name>
<accession>A0A8J6QV22</accession>
<dbReference type="AlphaFoldDB" id="A0A8J6QV22"/>